<dbReference type="EMBL" id="VTWH01000001">
    <property type="protein sequence ID" value="KAA0972178.1"/>
    <property type="molecule type" value="Genomic_DNA"/>
</dbReference>
<keyword evidence="3" id="KW-0804">Transcription</keyword>
<comment type="caution">
    <text evidence="5">The sequence shown here is derived from an EMBL/GenBank/DDBJ whole genome shotgun (WGS) entry which is preliminary data.</text>
</comment>
<dbReference type="SUPFAM" id="SSF48008">
    <property type="entry name" value="GntR ligand-binding domain-like"/>
    <property type="match status" value="1"/>
</dbReference>
<dbReference type="SMART" id="SM00345">
    <property type="entry name" value="HTH_GNTR"/>
    <property type="match status" value="1"/>
</dbReference>
<dbReference type="PANTHER" id="PTHR43537:SF5">
    <property type="entry name" value="UXU OPERON TRANSCRIPTIONAL REGULATOR"/>
    <property type="match status" value="1"/>
</dbReference>
<dbReference type="OrthoDB" id="9812290at2"/>
<evidence type="ECO:0000256" key="1">
    <source>
        <dbReference type="ARBA" id="ARBA00023015"/>
    </source>
</evidence>
<sequence>MKRGSAPAQSLKLPNVLGAELSAIIERRIVYLEIPPGAHLTEQEVCDEFEISRSPVREAFRELEASGLVVRHARRGVRVTPMTEQHLQEIYFCRIPLEGMAAAEAAKLATEEDLERFQDFLKHMTAAMAAKDSKTFFDHNVAFITHIHSITGNRILTDILQIIEKQALRYRYFAHITSHLMLELSQNGLSEVYDGISSRRPGQAKQTTMRIMRDAQHLIAAALRENEIV</sequence>
<evidence type="ECO:0000313" key="6">
    <source>
        <dbReference type="Proteomes" id="UP000324738"/>
    </source>
</evidence>
<dbReference type="GO" id="GO:0003700">
    <property type="term" value="F:DNA-binding transcription factor activity"/>
    <property type="evidence" value="ECO:0007669"/>
    <property type="project" value="InterPro"/>
</dbReference>
<dbReference type="InterPro" id="IPR036388">
    <property type="entry name" value="WH-like_DNA-bd_sf"/>
</dbReference>
<dbReference type="PANTHER" id="PTHR43537">
    <property type="entry name" value="TRANSCRIPTIONAL REGULATOR, GNTR FAMILY"/>
    <property type="match status" value="1"/>
</dbReference>
<dbReference type="PROSITE" id="PS50949">
    <property type="entry name" value="HTH_GNTR"/>
    <property type="match status" value="1"/>
</dbReference>
<reference evidence="5 6" key="1">
    <citation type="submission" date="2019-08" db="EMBL/GenBank/DDBJ databases">
        <title>Aureimonas fodiniaquatilis sp. nov., isolated from a coal mine wastewater.</title>
        <authorList>
            <person name="Kim W."/>
        </authorList>
    </citation>
    <scope>NUCLEOTIDE SEQUENCE [LARGE SCALE GENOMIC DNA]</scope>
    <source>
        <strain evidence="5 6">CAU 1482</strain>
    </source>
</reference>
<accession>A0A5B0E0M4</accession>
<dbReference type="Pfam" id="PF00392">
    <property type="entry name" value="GntR"/>
    <property type="match status" value="1"/>
</dbReference>
<dbReference type="SMART" id="SM00895">
    <property type="entry name" value="FCD"/>
    <property type="match status" value="1"/>
</dbReference>
<dbReference type="RefSeq" id="WP_149297649.1">
    <property type="nucleotide sequence ID" value="NZ_VTWH01000001.1"/>
</dbReference>
<keyword evidence="6" id="KW-1185">Reference proteome</keyword>
<dbReference type="Gene3D" id="1.20.120.530">
    <property type="entry name" value="GntR ligand-binding domain-like"/>
    <property type="match status" value="1"/>
</dbReference>
<feature type="domain" description="HTH gntR-type" evidence="4">
    <location>
        <begin position="15"/>
        <end position="82"/>
    </location>
</feature>
<dbReference type="PRINTS" id="PR00035">
    <property type="entry name" value="HTHGNTR"/>
</dbReference>
<dbReference type="SUPFAM" id="SSF46785">
    <property type="entry name" value="Winged helix' DNA-binding domain"/>
    <property type="match status" value="1"/>
</dbReference>
<protein>
    <submittedName>
        <fullName evidence="5">GntR family transcriptional regulator</fullName>
    </submittedName>
</protein>
<dbReference type="InterPro" id="IPR008920">
    <property type="entry name" value="TF_FadR/GntR_C"/>
</dbReference>
<dbReference type="CDD" id="cd07377">
    <property type="entry name" value="WHTH_GntR"/>
    <property type="match status" value="1"/>
</dbReference>
<dbReference type="GO" id="GO:0003677">
    <property type="term" value="F:DNA binding"/>
    <property type="evidence" value="ECO:0007669"/>
    <property type="project" value="UniProtKB-KW"/>
</dbReference>
<proteinExistence type="predicted"/>
<evidence type="ECO:0000259" key="4">
    <source>
        <dbReference type="PROSITE" id="PS50949"/>
    </source>
</evidence>
<dbReference type="Gene3D" id="1.10.10.10">
    <property type="entry name" value="Winged helix-like DNA-binding domain superfamily/Winged helix DNA-binding domain"/>
    <property type="match status" value="1"/>
</dbReference>
<dbReference type="InterPro" id="IPR036390">
    <property type="entry name" value="WH_DNA-bd_sf"/>
</dbReference>
<evidence type="ECO:0000256" key="3">
    <source>
        <dbReference type="ARBA" id="ARBA00023163"/>
    </source>
</evidence>
<dbReference type="InterPro" id="IPR000524">
    <property type="entry name" value="Tscrpt_reg_HTH_GntR"/>
</dbReference>
<dbReference type="InterPro" id="IPR011711">
    <property type="entry name" value="GntR_C"/>
</dbReference>
<organism evidence="5 6">
    <name type="scientific">Aureimonas fodinaquatilis</name>
    <dbReference type="NCBI Taxonomy" id="2565783"/>
    <lineage>
        <taxon>Bacteria</taxon>
        <taxon>Pseudomonadati</taxon>
        <taxon>Pseudomonadota</taxon>
        <taxon>Alphaproteobacteria</taxon>
        <taxon>Hyphomicrobiales</taxon>
        <taxon>Aurantimonadaceae</taxon>
        <taxon>Aureimonas</taxon>
    </lineage>
</organism>
<dbReference type="AlphaFoldDB" id="A0A5B0E0M4"/>
<evidence type="ECO:0000313" key="5">
    <source>
        <dbReference type="EMBL" id="KAA0972178.1"/>
    </source>
</evidence>
<dbReference type="Proteomes" id="UP000324738">
    <property type="component" value="Unassembled WGS sequence"/>
</dbReference>
<dbReference type="Pfam" id="PF07729">
    <property type="entry name" value="FCD"/>
    <property type="match status" value="1"/>
</dbReference>
<keyword evidence="2" id="KW-0238">DNA-binding</keyword>
<keyword evidence="1" id="KW-0805">Transcription regulation</keyword>
<evidence type="ECO:0000256" key="2">
    <source>
        <dbReference type="ARBA" id="ARBA00023125"/>
    </source>
</evidence>
<gene>
    <name evidence="5" type="ORF">FPY71_03430</name>
</gene>
<name>A0A5B0E0M4_9HYPH</name>